<dbReference type="Gene3D" id="1.10.3730.20">
    <property type="match status" value="1"/>
</dbReference>
<reference evidence="10" key="1">
    <citation type="submission" date="2016-10" db="EMBL/GenBank/DDBJ databases">
        <authorList>
            <person name="Varghese N."/>
            <person name="Submissions S."/>
        </authorList>
    </citation>
    <scope>NUCLEOTIDE SEQUENCE [LARGE SCALE GENOMIC DNA]</scope>
    <source>
        <strain evidence="10">CGMCC 1.10369</strain>
    </source>
</reference>
<keyword evidence="3" id="KW-1003">Cell membrane</keyword>
<dbReference type="PANTHER" id="PTHR32322">
    <property type="entry name" value="INNER MEMBRANE TRANSPORTER"/>
    <property type="match status" value="1"/>
</dbReference>
<proteinExistence type="inferred from homology"/>
<dbReference type="GO" id="GO:0005886">
    <property type="term" value="C:plasma membrane"/>
    <property type="evidence" value="ECO:0007669"/>
    <property type="project" value="UniProtKB-SubCell"/>
</dbReference>
<feature type="transmembrane region" description="Helical" evidence="7">
    <location>
        <begin position="90"/>
        <end position="112"/>
    </location>
</feature>
<dbReference type="InterPro" id="IPR000620">
    <property type="entry name" value="EamA_dom"/>
</dbReference>
<feature type="transmembrane region" description="Helical" evidence="7">
    <location>
        <begin position="151"/>
        <end position="170"/>
    </location>
</feature>
<dbReference type="PANTHER" id="PTHR32322:SF18">
    <property type="entry name" value="S-ADENOSYLMETHIONINE_S-ADENOSYLHOMOCYSTEINE TRANSPORTER"/>
    <property type="match status" value="1"/>
</dbReference>
<dbReference type="Pfam" id="PF00892">
    <property type="entry name" value="EamA"/>
    <property type="match status" value="2"/>
</dbReference>
<dbReference type="AlphaFoldDB" id="A0A1H0EPY6"/>
<dbReference type="InterPro" id="IPR037185">
    <property type="entry name" value="EmrE-like"/>
</dbReference>
<dbReference type="EMBL" id="FNIL01000004">
    <property type="protein sequence ID" value="SDN84396.1"/>
    <property type="molecule type" value="Genomic_DNA"/>
</dbReference>
<feature type="transmembrane region" description="Helical" evidence="7">
    <location>
        <begin position="264"/>
        <end position="283"/>
    </location>
</feature>
<keyword evidence="4 7" id="KW-0812">Transmembrane</keyword>
<protein>
    <submittedName>
        <fullName evidence="9">Permease of the drug/metabolite transporter (DMT) superfamily</fullName>
    </submittedName>
</protein>
<evidence type="ECO:0000256" key="5">
    <source>
        <dbReference type="ARBA" id="ARBA00022989"/>
    </source>
</evidence>
<evidence type="ECO:0000256" key="3">
    <source>
        <dbReference type="ARBA" id="ARBA00022475"/>
    </source>
</evidence>
<comment type="similarity">
    <text evidence="2">Belongs to the EamA transporter family.</text>
</comment>
<feature type="domain" description="EamA" evidence="8">
    <location>
        <begin position="2"/>
        <end position="135"/>
    </location>
</feature>
<evidence type="ECO:0000256" key="4">
    <source>
        <dbReference type="ARBA" id="ARBA00022692"/>
    </source>
</evidence>
<organism evidence="9 10">
    <name type="scientific">Alkalicoccus daliensis</name>
    <dbReference type="NCBI Taxonomy" id="745820"/>
    <lineage>
        <taxon>Bacteria</taxon>
        <taxon>Bacillati</taxon>
        <taxon>Bacillota</taxon>
        <taxon>Bacilli</taxon>
        <taxon>Bacillales</taxon>
        <taxon>Bacillaceae</taxon>
        <taxon>Alkalicoccus</taxon>
    </lineage>
</organism>
<keyword evidence="6 7" id="KW-0472">Membrane</keyword>
<feature type="transmembrane region" description="Helical" evidence="7">
    <location>
        <begin position="177"/>
        <end position="195"/>
    </location>
</feature>
<evidence type="ECO:0000259" key="8">
    <source>
        <dbReference type="Pfam" id="PF00892"/>
    </source>
</evidence>
<feature type="domain" description="EamA" evidence="8">
    <location>
        <begin position="148"/>
        <end position="280"/>
    </location>
</feature>
<feature type="transmembrane region" description="Helical" evidence="7">
    <location>
        <begin position="63"/>
        <end position="84"/>
    </location>
</feature>
<evidence type="ECO:0000256" key="2">
    <source>
        <dbReference type="ARBA" id="ARBA00007362"/>
    </source>
</evidence>
<dbReference type="SUPFAM" id="SSF103481">
    <property type="entry name" value="Multidrug resistance efflux transporter EmrE"/>
    <property type="match status" value="2"/>
</dbReference>
<feature type="transmembrane region" description="Helical" evidence="7">
    <location>
        <begin position="241"/>
        <end position="258"/>
    </location>
</feature>
<feature type="transmembrane region" description="Helical" evidence="7">
    <location>
        <begin position="207"/>
        <end position="229"/>
    </location>
</feature>
<evidence type="ECO:0000313" key="10">
    <source>
        <dbReference type="Proteomes" id="UP000198778"/>
    </source>
</evidence>
<sequence>MRYVLLLVAASFFWGGNFVIGKGLTDYAAPETLTIYRYAIAVLCLLPIVWWKEKRILPDKKALLPLFCMGVTGVVLFNILQFLALANTSASNVGVISTLNTLSIAVCAALFLKERINRWQIGAMILSFSGAMLVITKGTALTAASVQPGDIWMVAAVMVFGLYSVFSRWATKTTSPMMSVLYSGVFGIALLLPFHADNLYIAEADGYFFGAMMYISLVATILCMVFWGTGVKHLGATASGLFMNLNPVFTVLLAFLLLGERLTWSQGIGTLIVIAGCLGYSYFRVNRWEPQQALVPEKH</sequence>
<evidence type="ECO:0000256" key="7">
    <source>
        <dbReference type="SAM" id="Phobius"/>
    </source>
</evidence>
<dbReference type="STRING" id="745820.SAMN04488053_10411"/>
<comment type="subcellular location">
    <subcellularLocation>
        <location evidence="1">Cell membrane</location>
        <topology evidence="1">Multi-pass membrane protein</topology>
    </subcellularLocation>
</comment>
<feature type="transmembrane region" description="Helical" evidence="7">
    <location>
        <begin position="124"/>
        <end position="145"/>
    </location>
</feature>
<accession>A0A1H0EPY6</accession>
<dbReference type="OrthoDB" id="9805239at2"/>
<gene>
    <name evidence="9" type="ORF">SAMN04488053_10411</name>
</gene>
<feature type="transmembrane region" description="Helical" evidence="7">
    <location>
        <begin position="35"/>
        <end position="51"/>
    </location>
</feature>
<name>A0A1H0EPY6_9BACI</name>
<keyword evidence="10" id="KW-1185">Reference proteome</keyword>
<evidence type="ECO:0000256" key="1">
    <source>
        <dbReference type="ARBA" id="ARBA00004651"/>
    </source>
</evidence>
<dbReference type="InterPro" id="IPR050638">
    <property type="entry name" value="AA-Vitamin_Transporters"/>
</dbReference>
<dbReference type="RefSeq" id="WP_090842422.1">
    <property type="nucleotide sequence ID" value="NZ_FNIL01000004.1"/>
</dbReference>
<keyword evidence="5 7" id="KW-1133">Transmembrane helix</keyword>
<evidence type="ECO:0000313" key="9">
    <source>
        <dbReference type="EMBL" id="SDN84396.1"/>
    </source>
</evidence>
<evidence type="ECO:0000256" key="6">
    <source>
        <dbReference type="ARBA" id="ARBA00023136"/>
    </source>
</evidence>
<dbReference type="Proteomes" id="UP000198778">
    <property type="component" value="Unassembled WGS sequence"/>
</dbReference>